<protein>
    <recommendedName>
        <fullName evidence="5">DUF4005 domain-containing protein</fullName>
    </recommendedName>
</protein>
<dbReference type="Proteomes" id="UP001372338">
    <property type="component" value="Unassembled WGS sequence"/>
</dbReference>
<evidence type="ECO:0000259" key="5">
    <source>
        <dbReference type="Pfam" id="PF13178"/>
    </source>
</evidence>
<feature type="domain" description="DUF4005" evidence="5">
    <location>
        <begin position="339"/>
        <end position="397"/>
    </location>
</feature>
<dbReference type="GO" id="GO:0005516">
    <property type="term" value="F:calmodulin binding"/>
    <property type="evidence" value="ECO:0007669"/>
    <property type="project" value="UniProtKB-KW"/>
</dbReference>
<evidence type="ECO:0000256" key="3">
    <source>
        <dbReference type="ARBA" id="ARBA00024378"/>
    </source>
</evidence>
<organism evidence="6 7">
    <name type="scientific">Crotalaria pallida</name>
    <name type="common">Smooth rattlebox</name>
    <name type="synonym">Crotalaria striata</name>
    <dbReference type="NCBI Taxonomy" id="3830"/>
    <lineage>
        <taxon>Eukaryota</taxon>
        <taxon>Viridiplantae</taxon>
        <taxon>Streptophyta</taxon>
        <taxon>Embryophyta</taxon>
        <taxon>Tracheophyta</taxon>
        <taxon>Spermatophyta</taxon>
        <taxon>Magnoliopsida</taxon>
        <taxon>eudicotyledons</taxon>
        <taxon>Gunneridae</taxon>
        <taxon>Pentapetalae</taxon>
        <taxon>rosids</taxon>
        <taxon>fabids</taxon>
        <taxon>Fabales</taxon>
        <taxon>Fabaceae</taxon>
        <taxon>Papilionoideae</taxon>
        <taxon>50 kb inversion clade</taxon>
        <taxon>genistoids sensu lato</taxon>
        <taxon>core genistoids</taxon>
        <taxon>Crotalarieae</taxon>
        <taxon>Crotalaria</taxon>
    </lineage>
</organism>
<dbReference type="PANTHER" id="PTHR32295">
    <property type="entry name" value="IQ-DOMAIN 5-RELATED"/>
    <property type="match status" value="1"/>
</dbReference>
<dbReference type="EMBL" id="JAYWIO010000007">
    <property type="protein sequence ID" value="KAK7253027.1"/>
    <property type="molecule type" value="Genomic_DNA"/>
</dbReference>
<dbReference type="Pfam" id="PF13178">
    <property type="entry name" value="DUF4005"/>
    <property type="match status" value="1"/>
</dbReference>
<dbReference type="Pfam" id="PF00612">
    <property type="entry name" value="IQ"/>
    <property type="match status" value="1"/>
</dbReference>
<evidence type="ECO:0000313" key="7">
    <source>
        <dbReference type="Proteomes" id="UP001372338"/>
    </source>
</evidence>
<dbReference type="PROSITE" id="PS50096">
    <property type="entry name" value="IQ"/>
    <property type="match status" value="2"/>
</dbReference>
<comment type="subunit">
    <text evidence="3">Binds to multiple calmodulin (CaM) in the presence of Ca(2+) and CaM-like proteins.</text>
</comment>
<reference evidence="6 7" key="1">
    <citation type="submission" date="2024-01" db="EMBL/GenBank/DDBJ databases">
        <title>The genomes of 5 underutilized Papilionoideae crops provide insights into root nodulation and disease resistanc.</title>
        <authorList>
            <person name="Yuan L."/>
        </authorList>
    </citation>
    <scope>NUCLEOTIDE SEQUENCE [LARGE SCALE GENOMIC DNA]</scope>
    <source>
        <strain evidence="6">ZHUSHIDOU_FW_LH</strain>
        <tissue evidence="6">Leaf</tissue>
    </source>
</reference>
<dbReference type="InterPro" id="IPR000048">
    <property type="entry name" value="IQ_motif_EF-hand-BS"/>
</dbReference>
<keyword evidence="7" id="KW-1185">Reference proteome</keyword>
<proteinExistence type="inferred from homology"/>
<evidence type="ECO:0000256" key="4">
    <source>
        <dbReference type="SAM" id="MobiDB-lite"/>
    </source>
</evidence>
<feature type="region of interest" description="Disordered" evidence="4">
    <location>
        <begin position="212"/>
        <end position="249"/>
    </location>
</feature>
<dbReference type="InterPro" id="IPR025064">
    <property type="entry name" value="DUF4005"/>
</dbReference>
<feature type="region of interest" description="Disordered" evidence="4">
    <location>
        <begin position="328"/>
        <end position="360"/>
    </location>
</feature>
<keyword evidence="1" id="KW-0112">Calmodulin-binding</keyword>
<feature type="compositionally biased region" description="Polar residues" evidence="4">
    <location>
        <begin position="222"/>
        <end position="249"/>
    </location>
</feature>
<dbReference type="AlphaFoldDB" id="A0AAN9HV55"/>
<comment type="similarity">
    <text evidence="2">Belongs to the IQD family.</text>
</comment>
<evidence type="ECO:0000256" key="1">
    <source>
        <dbReference type="ARBA" id="ARBA00022860"/>
    </source>
</evidence>
<evidence type="ECO:0000256" key="2">
    <source>
        <dbReference type="ARBA" id="ARBA00024341"/>
    </source>
</evidence>
<name>A0AAN9HV55_CROPI</name>
<evidence type="ECO:0000313" key="6">
    <source>
        <dbReference type="EMBL" id="KAK7253027.1"/>
    </source>
</evidence>
<gene>
    <name evidence="6" type="ORF">RIF29_37412</name>
</gene>
<dbReference type="CDD" id="cd23767">
    <property type="entry name" value="IQCD"/>
    <property type="match status" value="1"/>
</dbReference>
<dbReference type="PANTHER" id="PTHR32295:SF11">
    <property type="entry name" value="PROTEIN IQ-DOMAIN 22"/>
    <property type="match status" value="1"/>
</dbReference>
<sequence>MPTSCALFAYIQSHIHSLTAPLSLSVSVLISPFHTLPMGKASKWFRGLIALINNNNKDKQCRRWSFAKSYTDKKDFHHHTTTAAAVVDHHDATTTTTYAANKPQQLHVQHNSSSSSYVEVEGATHGAGAIIVGQEWAAAVKIQAAFRGCLARRALGALKGIVMLQALVRGDIHRRRAAVLLQRMRSFLRAQVRAHAVRSQISQASYRAAKPSTGHLFHRNGSKSNVQINGNQDKCGNRSNTSSVEEQSWNQQRSWTRTCSMDDERGIKILEIDSGKPYISSKRKNLFYSTSQPLVWDHYSQSLTTTKDSCQSVSSCEVQSYRPLKLNEVEDNNPQILSNSSKDGVSRKSPFTPTKSDGSRSYLSGYSDYPSYMAYTESSKAKVRSISAPKQRSRYERCSSVNRYSLQ</sequence>
<accession>A0AAN9HV55</accession>
<comment type="caution">
    <text evidence="6">The sequence shown here is derived from an EMBL/GenBank/DDBJ whole genome shotgun (WGS) entry which is preliminary data.</text>
</comment>
<feature type="region of interest" description="Disordered" evidence="4">
    <location>
        <begin position="383"/>
        <end position="407"/>
    </location>
</feature>
<feature type="compositionally biased region" description="Polar residues" evidence="4">
    <location>
        <begin position="332"/>
        <end position="360"/>
    </location>
</feature>